<gene>
    <name evidence="3" type="ORF">FC83_GL003297</name>
</gene>
<proteinExistence type="predicted"/>
<accession>X0PR56</accession>
<dbReference type="EMBL" id="AZGA01000057">
    <property type="protein sequence ID" value="KRM33214.1"/>
    <property type="molecule type" value="Genomic_DNA"/>
</dbReference>
<dbReference type="Proteomes" id="UP000051236">
    <property type="component" value="Unassembled WGS sequence"/>
</dbReference>
<evidence type="ECO:0000256" key="1">
    <source>
        <dbReference type="SAM" id="MobiDB-lite"/>
    </source>
</evidence>
<dbReference type="STRING" id="1423734.FC83_GL003297"/>
<evidence type="ECO:0000313" key="4">
    <source>
        <dbReference type="Proteomes" id="UP000051236"/>
    </source>
</evidence>
<dbReference type="PATRIC" id="fig|1423734.3.peg.3349"/>
<reference evidence="3 4" key="1">
    <citation type="journal article" date="2015" name="Genome Announc.">
        <title>Expanding the biotechnology potential of lactobacilli through comparative genomics of 213 strains and associated genera.</title>
        <authorList>
            <person name="Sun Z."/>
            <person name="Harris H.M."/>
            <person name="McCann A."/>
            <person name="Guo C."/>
            <person name="Argimon S."/>
            <person name="Zhang W."/>
            <person name="Yang X."/>
            <person name="Jeffery I.B."/>
            <person name="Cooney J.C."/>
            <person name="Kagawa T.F."/>
            <person name="Liu W."/>
            <person name="Song Y."/>
            <person name="Salvetti E."/>
            <person name="Wrobel A."/>
            <person name="Rasinkangas P."/>
            <person name="Parkhill J."/>
            <person name="Rea M.C."/>
            <person name="O'Sullivan O."/>
            <person name="Ritari J."/>
            <person name="Douillard F.P."/>
            <person name="Paul Ross R."/>
            <person name="Yang R."/>
            <person name="Briner A.E."/>
            <person name="Felis G.E."/>
            <person name="de Vos W.M."/>
            <person name="Barrangou R."/>
            <person name="Klaenhammer T.R."/>
            <person name="Caufield P.W."/>
            <person name="Cui Y."/>
            <person name="Zhang H."/>
            <person name="O'Toole P.W."/>
        </authorList>
    </citation>
    <scope>NUCLEOTIDE SEQUENCE [LARGE SCALE GENOMIC DNA]</scope>
    <source>
        <strain evidence="3 4">DSM 18527</strain>
    </source>
</reference>
<keyword evidence="2" id="KW-0812">Transmembrane</keyword>
<keyword evidence="4" id="KW-1185">Reference proteome</keyword>
<sequence>MKNAKKQKANFQKQQAAQQKTNAAEKRRAKRYQIYRDILGTISFLMLAFIGISLFVPSWRAAAAGPVVQLIILAVLLIIVGIVIYIEKRMPHQFDTARAQNKLFVPKAYGIGLTVNPHNPLGILFYVLIAILFLVSVFWL</sequence>
<keyword evidence="2" id="KW-0472">Membrane</keyword>
<evidence type="ECO:0000313" key="3">
    <source>
        <dbReference type="EMBL" id="KRM33214.1"/>
    </source>
</evidence>
<comment type="caution">
    <text evidence="3">The sequence shown here is derived from an EMBL/GenBank/DDBJ whole genome shotgun (WGS) entry which is preliminary data.</text>
</comment>
<name>X0PR56_9LACO</name>
<feature type="region of interest" description="Disordered" evidence="1">
    <location>
        <begin position="1"/>
        <end position="24"/>
    </location>
</feature>
<protein>
    <submittedName>
        <fullName evidence="3">Uncharacterized protein</fullName>
    </submittedName>
</protein>
<keyword evidence="2" id="KW-1133">Transmembrane helix</keyword>
<feature type="transmembrane region" description="Helical" evidence="2">
    <location>
        <begin position="121"/>
        <end position="139"/>
    </location>
</feature>
<dbReference type="AlphaFoldDB" id="X0PR56"/>
<organism evidence="3 4">
    <name type="scientific">Agrilactobacillus composti DSM 18527 = JCM 14202</name>
    <dbReference type="NCBI Taxonomy" id="1423734"/>
    <lineage>
        <taxon>Bacteria</taxon>
        <taxon>Bacillati</taxon>
        <taxon>Bacillota</taxon>
        <taxon>Bacilli</taxon>
        <taxon>Lactobacillales</taxon>
        <taxon>Lactobacillaceae</taxon>
        <taxon>Agrilactobacillus</taxon>
    </lineage>
</organism>
<feature type="transmembrane region" description="Helical" evidence="2">
    <location>
        <begin position="67"/>
        <end position="86"/>
    </location>
</feature>
<evidence type="ECO:0000256" key="2">
    <source>
        <dbReference type="SAM" id="Phobius"/>
    </source>
</evidence>
<feature type="transmembrane region" description="Helical" evidence="2">
    <location>
        <begin position="34"/>
        <end position="55"/>
    </location>
</feature>
<feature type="compositionally biased region" description="Low complexity" evidence="1">
    <location>
        <begin position="9"/>
        <end position="22"/>
    </location>
</feature>
<dbReference type="RefSeq" id="WP_035453324.1">
    <property type="nucleotide sequence ID" value="NZ_AZGA01000057.1"/>
</dbReference>